<proteinExistence type="predicted"/>
<evidence type="ECO:0000313" key="4">
    <source>
        <dbReference type="EMBL" id="KAB1647921.1"/>
    </source>
</evidence>
<dbReference type="InterPro" id="IPR011041">
    <property type="entry name" value="Quinoprot_gluc/sorb_DH_b-prop"/>
</dbReference>
<keyword evidence="2" id="KW-0732">Signal</keyword>
<dbReference type="InterPro" id="IPR011042">
    <property type="entry name" value="6-blade_b-propeller_TolB-like"/>
</dbReference>
<dbReference type="OrthoDB" id="9770043at2"/>
<dbReference type="Gene3D" id="2.120.10.30">
    <property type="entry name" value="TolB, C-terminal domain"/>
    <property type="match status" value="1"/>
</dbReference>
<keyword evidence="5" id="KW-1185">Reference proteome</keyword>
<comment type="caution">
    <text evidence="4">The sequence shown here is derived from an EMBL/GenBank/DDBJ whole genome shotgun (WGS) entry which is preliminary data.</text>
</comment>
<feature type="signal peptide" evidence="2">
    <location>
        <begin position="1"/>
        <end position="26"/>
    </location>
</feature>
<dbReference type="EMBL" id="WBJY01000003">
    <property type="protein sequence ID" value="KAB1647921.1"/>
    <property type="molecule type" value="Genomic_DNA"/>
</dbReference>
<name>A0A6H9WPG2_9MICO</name>
<reference evidence="4 5" key="1">
    <citation type="submission" date="2019-09" db="EMBL/GenBank/DDBJ databases">
        <title>Phylogeny of genus Pseudoclavibacter and closely related genus.</title>
        <authorList>
            <person name="Li Y."/>
        </authorList>
    </citation>
    <scope>NUCLEOTIDE SEQUENCE [LARGE SCALE GENOMIC DNA]</scope>
    <source>
        <strain evidence="4 5">EGI 60007</strain>
    </source>
</reference>
<dbReference type="PANTHER" id="PTHR19328:SF13">
    <property type="entry name" value="HIPL1 PROTEIN"/>
    <property type="match status" value="1"/>
</dbReference>
<dbReference type="PANTHER" id="PTHR19328">
    <property type="entry name" value="HEDGEHOG-INTERACTING PROTEIN"/>
    <property type="match status" value="1"/>
</dbReference>
<dbReference type="SUPFAM" id="SSF50952">
    <property type="entry name" value="Soluble quinoprotein glucose dehydrogenase"/>
    <property type="match status" value="1"/>
</dbReference>
<dbReference type="InterPro" id="IPR012938">
    <property type="entry name" value="Glc/Sorbosone_DH"/>
</dbReference>
<dbReference type="AlphaFoldDB" id="A0A6H9WPG2"/>
<dbReference type="Proteomes" id="UP000431744">
    <property type="component" value="Unassembled WGS sequence"/>
</dbReference>
<dbReference type="Pfam" id="PF07995">
    <property type="entry name" value="GSDH"/>
    <property type="match status" value="1"/>
</dbReference>
<evidence type="ECO:0000313" key="5">
    <source>
        <dbReference type="Proteomes" id="UP000431744"/>
    </source>
</evidence>
<organism evidence="4 5">
    <name type="scientific">Pseudoclavibacter endophyticus</name>
    <dbReference type="NCBI Taxonomy" id="1778590"/>
    <lineage>
        <taxon>Bacteria</taxon>
        <taxon>Bacillati</taxon>
        <taxon>Actinomycetota</taxon>
        <taxon>Actinomycetes</taxon>
        <taxon>Micrococcales</taxon>
        <taxon>Microbacteriaceae</taxon>
        <taxon>Pseudoclavibacter</taxon>
    </lineage>
</organism>
<feature type="chain" id="PRO_5038447778" evidence="2">
    <location>
        <begin position="27"/>
        <end position="406"/>
    </location>
</feature>
<gene>
    <name evidence="4" type="ORF">F8O04_12710</name>
</gene>
<feature type="region of interest" description="Disordered" evidence="1">
    <location>
        <begin position="33"/>
        <end position="65"/>
    </location>
</feature>
<protein>
    <submittedName>
        <fullName evidence="4">PQQ-dependent sugar dehydrogenase</fullName>
    </submittedName>
</protein>
<dbReference type="PROSITE" id="PS51257">
    <property type="entry name" value="PROKAR_LIPOPROTEIN"/>
    <property type="match status" value="1"/>
</dbReference>
<evidence type="ECO:0000256" key="1">
    <source>
        <dbReference type="SAM" id="MobiDB-lite"/>
    </source>
</evidence>
<accession>A0A6H9WPG2</accession>
<evidence type="ECO:0000259" key="3">
    <source>
        <dbReference type="Pfam" id="PF07995"/>
    </source>
</evidence>
<sequence length="406" mass="41962">MTHGPRTVPRASVRMFAAASVIALLAGCAGGEAEPTPDGAGSTETVAGTEAPGGDDDATPAPIRDPWAELPGPVTATSDGADDLATGLDAPWSVARFASGAAVVSERDSGRILEVLPDGTTREVTTVAGVAHGGEGGLLGLAIAERGGGQGADGALLFAMFTADDGNRIVRFDVTSADSGQVAVAEQVDLVTGIPSASNHNGGRLAIGPDGHLYATAGDAGRPELAQDESSLAGKILRIGLDGSVPADNPFGSEVYSMGHRNPQGLAWDRDGRLWASEFGQDTWDELNLIEPGANYGWPLVEGVGDDPAFRDPVLQWTTSEASPSGLTWVGDTLFMASLRGERLWRIDLSGEEAVAEAMFVGDYGRIRDVVVGPEESIWILTNNTDGRGSPGGDDDRLVQLPVVRA</sequence>
<evidence type="ECO:0000256" key="2">
    <source>
        <dbReference type="SAM" id="SignalP"/>
    </source>
</evidence>
<feature type="domain" description="Glucose/Sorbosone dehydrogenase" evidence="3">
    <location>
        <begin position="88"/>
        <end position="388"/>
    </location>
</feature>